<evidence type="ECO:0000313" key="1">
    <source>
        <dbReference type="EMBL" id="CAH1188776.1"/>
    </source>
</evidence>
<protein>
    <submittedName>
        <fullName evidence="1">Uncharacterized protein</fullName>
    </submittedName>
</protein>
<name>A0A9P0DXH5_PHYSR</name>
<comment type="caution">
    <text evidence="1">The sequence shown here is derived from an EMBL/GenBank/DDBJ whole genome shotgun (WGS) entry which is preliminary data.</text>
</comment>
<keyword evidence="2" id="KW-1185">Reference proteome</keyword>
<evidence type="ECO:0000313" key="2">
    <source>
        <dbReference type="Proteomes" id="UP001153712"/>
    </source>
</evidence>
<reference evidence="1" key="1">
    <citation type="submission" date="2022-01" db="EMBL/GenBank/DDBJ databases">
        <authorList>
            <person name="King R."/>
        </authorList>
    </citation>
    <scope>NUCLEOTIDE SEQUENCE</scope>
</reference>
<organism evidence="1 2">
    <name type="scientific">Phyllotreta striolata</name>
    <name type="common">Striped flea beetle</name>
    <name type="synonym">Crioceris striolata</name>
    <dbReference type="NCBI Taxonomy" id="444603"/>
    <lineage>
        <taxon>Eukaryota</taxon>
        <taxon>Metazoa</taxon>
        <taxon>Ecdysozoa</taxon>
        <taxon>Arthropoda</taxon>
        <taxon>Hexapoda</taxon>
        <taxon>Insecta</taxon>
        <taxon>Pterygota</taxon>
        <taxon>Neoptera</taxon>
        <taxon>Endopterygota</taxon>
        <taxon>Coleoptera</taxon>
        <taxon>Polyphaga</taxon>
        <taxon>Cucujiformia</taxon>
        <taxon>Chrysomeloidea</taxon>
        <taxon>Chrysomelidae</taxon>
        <taxon>Galerucinae</taxon>
        <taxon>Alticini</taxon>
        <taxon>Phyllotreta</taxon>
    </lineage>
</organism>
<gene>
    <name evidence="1" type="ORF">PHYEVI_LOCUS11830</name>
</gene>
<sequence length="121" mass="14461">MNTEKVYEAVSRLLRLLEREKIIHIANLDNLKSFFGISTVFFCFQDYSAFKMNTEKTFERLLEREKIIHIANLDNLKSFFGISTVFFCFQDYSAFKMNTEKVYEAVSRLLRDYWNAKRLSI</sequence>
<dbReference type="EMBL" id="CAKJVH030000012">
    <property type="protein sequence ID" value="CAH1188776.1"/>
    <property type="molecule type" value="Genomic_DNA"/>
</dbReference>
<proteinExistence type="predicted"/>
<accession>A0A9P0DXH5</accession>
<dbReference type="AlphaFoldDB" id="A0A9P0DXH5"/>
<dbReference type="Proteomes" id="UP001153712">
    <property type="component" value="Unassembled WGS sequence"/>
</dbReference>